<dbReference type="Pfam" id="PF04909">
    <property type="entry name" value="Amidohydro_2"/>
    <property type="match status" value="1"/>
</dbReference>
<dbReference type="EMBL" id="LNYG01000008">
    <property type="protein sequence ID" value="KTD11402.1"/>
    <property type="molecule type" value="Genomic_DNA"/>
</dbReference>
<evidence type="ECO:0000313" key="4">
    <source>
        <dbReference type="Proteomes" id="UP000054715"/>
    </source>
</evidence>
<dbReference type="Gene3D" id="3.20.20.140">
    <property type="entry name" value="Metal-dependent hydrolases"/>
    <property type="match status" value="1"/>
</dbReference>
<reference evidence="3 5" key="2">
    <citation type="submission" date="2016-05" db="EMBL/GenBank/DDBJ databases">
        <authorList>
            <person name="Prochazka B."/>
            <person name="Indra A."/>
            <person name="Hasenberger P."/>
            <person name="Blaschitz M."/>
            <person name="Wagner L."/>
            <person name="Wewalka G."/>
            <person name="Sorschag S."/>
            <person name="Schmid D."/>
            <person name="Ruppitsch W."/>
        </authorList>
    </citation>
    <scope>NUCLEOTIDE SEQUENCE [LARGE SCALE GENOMIC DNA]</scope>
    <source>
        <strain evidence="3 5">974010_12</strain>
    </source>
</reference>
<dbReference type="PANTHER" id="PTHR35563">
    <property type="entry name" value="BARREL METAL-DEPENDENT HYDROLASE, PUTATIVE (AFU_ORTHOLOGUE AFUA_1G16240)-RELATED"/>
    <property type="match status" value="1"/>
</dbReference>
<evidence type="ECO:0000313" key="2">
    <source>
        <dbReference type="EMBL" id="KTD11402.1"/>
    </source>
</evidence>
<evidence type="ECO:0000313" key="3">
    <source>
        <dbReference type="EMBL" id="OCH98742.1"/>
    </source>
</evidence>
<sequence length="255" mass="28517">MQRISFFDSHFHIIDPRFPLIPNNNYLPPPFTIVDYYKRLAHFNVLGGIVVSGSFQGFDQHYLLTSLQELGPNFAGITQLPSSVSDDEILNLKSAGVRGLRFNLKRGGSENVTFLQSFATRVYELANWHVELYIDSGDLAELSSVLLKLPAVSIDHLGLSREGLPTLLALAERGVKVKATGFGRVDFNVSQILKDISLANPDALMFGTDLPSTRALRPFMDQDIQLILDVFEPMQAEKIFYLNALAFYRIEHGQA</sequence>
<dbReference type="InterPro" id="IPR032466">
    <property type="entry name" value="Metal_Hydrolase"/>
</dbReference>
<name>A0A0W0UU52_9GAMM</name>
<proteinExistence type="predicted"/>
<dbReference type="AlphaFoldDB" id="A0A0W0UU52"/>
<organism evidence="2 4">
    <name type="scientific">Legionella jamestowniensis</name>
    <dbReference type="NCBI Taxonomy" id="455"/>
    <lineage>
        <taxon>Bacteria</taxon>
        <taxon>Pseudomonadati</taxon>
        <taxon>Pseudomonadota</taxon>
        <taxon>Gammaproteobacteria</taxon>
        <taxon>Legionellales</taxon>
        <taxon>Legionellaceae</taxon>
        <taxon>Legionella</taxon>
    </lineage>
</organism>
<protein>
    <submittedName>
        <fullName evidence="2">(2-pyrone-4,6-)dicarboxylic acid hydrolase</fullName>
    </submittedName>
    <submittedName>
        <fullName evidence="3">2-pyrone-4,6-dicarboxylate hydrolase</fullName>
    </submittedName>
</protein>
<dbReference type="RefSeq" id="WP_058448646.1">
    <property type="nucleotide sequence ID" value="NZ_CAAAJF010000004.1"/>
</dbReference>
<evidence type="ECO:0000259" key="1">
    <source>
        <dbReference type="Pfam" id="PF04909"/>
    </source>
</evidence>
<dbReference type="OrthoDB" id="9787654at2"/>
<reference evidence="2 4" key="1">
    <citation type="submission" date="2015-11" db="EMBL/GenBank/DDBJ databases">
        <title>Genomic analysis of 38 Legionella species identifies large and diverse effector repertoires.</title>
        <authorList>
            <person name="Burstein D."/>
            <person name="Amaro F."/>
            <person name="Zusman T."/>
            <person name="Lifshitz Z."/>
            <person name="Cohen O."/>
            <person name="Gilbert J.A."/>
            <person name="Pupko T."/>
            <person name="Shuman H.A."/>
            <person name="Segal G."/>
        </authorList>
    </citation>
    <scope>NUCLEOTIDE SEQUENCE [LARGE SCALE GENOMIC DNA]</scope>
    <source>
        <strain evidence="2 4">JA-26-G1-E2</strain>
    </source>
</reference>
<dbReference type="EMBL" id="LYOZ01000006">
    <property type="protein sequence ID" value="OCH98742.1"/>
    <property type="molecule type" value="Genomic_DNA"/>
</dbReference>
<keyword evidence="5" id="KW-1185">Reference proteome</keyword>
<dbReference type="InterPro" id="IPR006680">
    <property type="entry name" value="Amidohydro-rel"/>
</dbReference>
<dbReference type="STRING" id="455.Ljam_0596"/>
<gene>
    <name evidence="3" type="ORF">A8135_10590</name>
    <name evidence="2" type="ORF">Ljam_0596</name>
</gene>
<comment type="caution">
    <text evidence="2">The sequence shown here is derived from an EMBL/GenBank/DDBJ whole genome shotgun (WGS) entry which is preliminary data.</text>
</comment>
<dbReference type="PANTHER" id="PTHR35563:SF2">
    <property type="entry name" value="BARREL METAL-DEPENDENT HYDROLASE, PUTATIVE (AFU_ORTHOLOGUE AFUA_1G16240)-RELATED"/>
    <property type="match status" value="1"/>
</dbReference>
<dbReference type="PATRIC" id="fig|455.5.peg.630"/>
<dbReference type="SUPFAM" id="SSF51556">
    <property type="entry name" value="Metallo-dependent hydrolases"/>
    <property type="match status" value="1"/>
</dbReference>
<dbReference type="GO" id="GO:0016787">
    <property type="term" value="F:hydrolase activity"/>
    <property type="evidence" value="ECO:0007669"/>
    <property type="project" value="UniProtKB-KW"/>
</dbReference>
<keyword evidence="2" id="KW-0378">Hydrolase</keyword>
<accession>A0A0W0UU52</accession>
<dbReference type="Proteomes" id="UP000093336">
    <property type="component" value="Unassembled WGS sequence"/>
</dbReference>
<dbReference type="InterPro" id="IPR052358">
    <property type="entry name" value="Aro_Compnd_Degr_Hydrolases"/>
</dbReference>
<feature type="domain" description="Amidohydrolase-related" evidence="1">
    <location>
        <begin position="8"/>
        <end position="250"/>
    </location>
</feature>
<dbReference type="Proteomes" id="UP000054715">
    <property type="component" value="Unassembled WGS sequence"/>
</dbReference>
<evidence type="ECO:0000313" key="5">
    <source>
        <dbReference type="Proteomes" id="UP000093336"/>
    </source>
</evidence>